<evidence type="ECO:0000313" key="1">
    <source>
        <dbReference type="EMBL" id="MCI39309.1"/>
    </source>
</evidence>
<dbReference type="AlphaFoldDB" id="A0A392RSI5"/>
<name>A0A392RSI5_9FABA</name>
<proteinExistence type="predicted"/>
<sequence>AFFGVIFKSVEIGLLIAVMKIARPFLLSFSIIDVSDVSANSIESSRPDIKTSCGGNIFCQNPSTSDKAKDCSTWEASRYNGL</sequence>
<dbReference type="EMBL" id="LXQA010265900">
    <property type="protein sequence ID" value="MCI39309.1"/>
    <property type="molecule type" value="Genomic_DNA"/>
</dbReference>
<comment type="caution">
    <text evidence="1">The sequence shown here is derived from an EMBL/GenBank/DDBJ whole genome shotgun (WGS) entry which is preliminary data.</text>
</comment>
<protein>
    <submittedName>
        <fullName evidence="1">Uncharacterized protein</fullName>
    </submittedName>
</protein>
<dbReference type="Proteomes" id="UP000265520">
    <property type="component" value="Unassembled WGS sequence"/>
</dbReference>
<keyword evidence="2" id="KW-1185">Reference proteome</keyword>
<organism evidence="1 2">
    <name type="scientific">Trifolium medium</name>
    <dbReference type="NCBI Taxonomy" id="97028"/>
    <lineage>
        <taxon>Eukaryota</taxon>
        <taxon>Viridiplantae</taxon>
        <taxon>Streptophyta</taxon>
        <taxon>Embryophyta</taxon>
        <taxon>Tracheophyta</taxon>
        <taxon>Spermatophyta</taxon>
        <taxon>Magnoliopsida</taxon>
        <taxon>eudicotyledons</taxon>
        <taxon>Gunneridae</taxon>
        <taxon>Pentapetalae</taxon>
        <taxon>rosids</taxon>
        <taxon>fabids</taxon>
        <taxon>Fabales</taxon>
        <taxon>Fabaceae</taxon>
        <taxon>Papilionoideae</taxon>
        <taxon>50 kb inversion clade</taxon>
        <taxon>NPAAA clade</taxon>
        <taxon>Hologalegina</taxon>
        <taxon>IRL clade</taxon>
        <taxon>Trifolieae</taxon>
        <taxon>Trifolium</taxon>
    </lineage>
</organism>
<evidence type="ECO:0000313" key="2">
    <source>
        <dbReference type="Proteomes" id="UP000265520"/>
    </source>
</evidence>
<feature type="non-terminal residue" evidence="1">
    <location>
        <position position="1"/>
    </location>
</feature>
<reference evidence="1 2" key="1">
    <citation type="journal article" date="2018" name="Front. Plant Sci.">
        <title>Red Clover (Trifolium pratense) and Zigzag Clover (T. medium) - A Picture of Genomic Similarities and Differences.</title>
        <authorList>
            <person name="Dluhosova J."/>
            <person name="Istvanek J."/>
            <person name="Nedelnik J."/>
            <person name="Repkova J."/>
        </authorList>
    </citation>
    <scope>NUCLEOTIDE SEQUENCE [LARGE SCALE GENOMIC DNA]</scope>
    <source>
        <strain evidence="2">cv. 10/8</strain>
        <tissue evidence="1">Leaf</tissue>
    </source>
</reference>
<accession>A0A392RSI5</accession>